<evidence type="ECO:0000256" key="4">
    <source>
        <dbReference type="ARBA" id="ARBA00012086"/>
    </source>
</evidence>
<dbReference type="PANTHER" id="PTHR12128:SF66">
    <property type="entry name" value="4-HYDROXY-2-OXOGLUTARATE ALDOLASE, MITOCHONDRIAL"/>
    <property type="match status" value="1"/>
</dbReference>
<dbReference type="SUPFAM" id="SSF51569">
    <property type="entry name" value="Aldolase"/>
    <property type="match status" value="1"/>
</dbReference>
<comment type="caution">
    <text evidence="12">Was originally thought to be a dihydrodipicolinate synthase (DHDPS), catalyzing the condensation of (S)-aspartate-beta-semialdehyde [(S)-ASA] and pyruvate to dihydrodipicolinate (DHDP). However, it was shown in E.coli that the product of the enzymatic reaction is not dihydrodipicolinate but in fact (4S)-4-hydroxy-2,3,4,5-tetrahydro-(2S)-dipicolinic acid (HTPA), and that the consecutive dehydration reaction leading to DHDP is not spontaneous but catalyzed by DapB.</text>
</comment>
<evidence type="ECO:0000256" key="7">
    <source>
        <dbReference type="ARBA" id="ARBA00022915"/>
    </source>
</evidence>
<comment type="function">
    <text evidence="1 12">Catalyzes the condensation of (S)-aspartate-beta-semialdehyde [(S)-ASA] and pyruvate to 4-hydroxy-tetrahydrodipicolinate (HTPA).</text>
</comment>
<dbReference type="InterPro" id="IPR002220">
    <property type="entry name" value="DapA-like"/>
</dbReference>
<evidence type="ECO:0000256" key="1">
    <source>
        <dbReference type="ARBA" id="ARBA00003294"/>
    </source>
</evidence>
<protein>
    <recommendedName>
        <fullName evidence="4 12">4-hydroxy-tetrahydrodipicolinate synthase</fullName>
        <shortName evidence="12">HTPA synthase</shortName>
        <ecNumber evidence="4 12">4.3.3.7</ecNumber>
    </recommendedName>
</protein>
<comment type="pathway">
    <text evidence="2 12">Amino-acid biosynthesis; L-lysine biosynthesis via DAP pathway; (S)-tetrahydrodipicolinate from L-aspartate: step 3/4.</text>
</comment>
<evidence type="ECO:0000256" key="3">
    <source>
        <dbReference type="ARBA" id="ARBA00007592"/>
    </source>
</evidence>
<feature type="site" description="Part of a proton relay during catalysis" evidence="12">
    <location>
        <position position="109"/>
    </location>
</feature>
<feature type="binding site" evidence="12">
    <location>
        <position position="47"/>
    </location>
    <ligand>
        <name>pyruvate</name>
        <dbReference type="ChEBI" id="CHEBI:15361"/>
    </ligand>
</feature>
<evidence type="ECO:0000256" key="12">
    <source>
        <dbReference type="HAMAP-Rule" id="MF_00418"/>
    </source>
</evidence>
<dbReference type="SMART" id="SM01130">
    <property type="entry name" value="DHDPS"/>
    <property type="match status" value="1"/>
</dbReference>
<dbReference type="Proteomes" id="UP000782705">
    <property type="component" value="Unassembled WGS sequence"/>
</dbReference>
<dbReference type="Gene3D" id="3.20.20.70">
    <property type="entry name" value="Aldolase class I"/>
    <property type="match status" value="1"/>
</dbReference>
<evidence type="ECO:0000256" key="11">
    <source>
        <dbReference type="ARBA" id="ARBA00047836"/>
    </source>
</evidence>
<dbReference type="PANTHER" id="PTHR12128">
    <property type="entry name" value="DIHYDRODIPICOLINATE SYNTHASE"/>
    <property type="match status" value="1"/>
</dbReference>
<evidence type="ECO:0000256" key="8">
    <source>
        <dbReference type="ARBA" id="ARBA00023154"/>
    </source>
</evidence>
<keyword evidence="7 12" id="KW-0220">Diaminopimelate biosynthesis</keyword>
<dbReference type="RefSeq" id="WP_161900971.1">
    <property type="nucleotide sequence ID" value="NZ_MAEL01000005.1"/>
</dbReference>
<keyword evidence="8 12" id="KW-0457">Lysine biosynthesis</keyword>
<dbReference type="PIRSF" id="PIRSF001365">
    <property type="entry name" value="DHDPS"/>
    <property type="match status" value="1"/>
</dbReference>
<evidence type="ECO:0000313" key="15">
    <source>
        <dbReference type="Proteomes" id="UP000782705"/>
    </source>
</evidence>
<accession>A0ABQ6Z2G8</accession>
<evidence type="ECO:0000256" key="5">
    <source>
        <dbReference type="ARBA" id="ARBA00022490"/>
    </source>
</evidence>
<evidence type="ECO:0000256" key="10">
    <source>
        <dbReference type="ARBA" id="ARBA00023270"/>
    </source>
</evidence>
<keyword evidence="15" id="KW-1185">Reference proteome</keyword>
<comment type="catalytic activity">
    <reaction evidence="11 12">
        <text>L-aspartate 4-semialdehyde + pyruvate = (2S,4S)-4-hydroxy-2,3,4,5-tetrahydrodipicolinate + H2O + H(+)</text>
        <dbReference type="Rhea" id="RHEA:34171"/>
        <dbReference type="ChEBI" id="CHEBI:15361"/>
        <dbReference type="ChEBI" id="CHEBI:15377"/>
        <dbReference type="ChEBI" id="CHEBI:15378"/>
        <dbReference type="ChEBI" id="CHEBI:67139"/>
        <dbReference type="ChEBI" id="CHEBI:537519"/>
        <dbReference type="EC" id="4.3.3.7"/>
    </reaction>
</comment>
<feature type="active site" description="Proton donor/acceptor" evidence="12">
    <location>
        <position position="135"/>
    </location>
</feature>
<keyword evidence="5 12" id="KW-0963">Cytoplasm</keyword>
<reference evidence="14 15" key="1">
    <citation type="submission" date="2016-06" db="EMBL/GenBank/DDBJ databases">
        <title>Four novel species of enterococci isolated from chicken manure.</title>
        <authorList>
            <person name="Van Tyne D."/>
        </authorList>
    </citation>
    <scope>NUCLEOTIDE SEQUENCE [LARGE SCALE GENOMIC DNA]</scope>
    <source>
        <strain evidence="14 15">CU12B</strain>
    </source>
</reference>
<evidence type="ECO:0000256" key="13">
    <source>
        <dbReference type="PIRNR" id="PIRNR001365"/>
    </source>
</evidence>
<comment type="similarity">
    <text evidence="3 12 13">Belongs to the DapA family.</text>
</comment>
<gene>
    <name evidence="12" type="primary">dapA</name>
    <name evidence="14" type="ORF">BAU17_13065</name>
</gene>
<name>A0ABQ6Z2G8_9ENTE</name>
<evidence type="ECO:0000256" key="6">
    <source>
        <dbReference type="ARBA" id="ARBA00022605"/>
    </source>
</evidence>
<keyword evidence="10 12" id="KW-0704">Schiff base</keyword>
<feature type="active site" description="Schiff-base intermediate with substrate" evidence="12">
    <location>
        <position position="163"/>
    </location>
</feature>
<organism evidence="14 15">
    <name type="scientific">Candidatus Enterococcus willemsii</name>
    <dbReference type="NCBI Taxonomy" id="1857215"/>
    <lineage>
        <taxon>Bacteria</taxon>
        <taxon>Bacillati</taxon>
        <taxon>Bacillota</taxon>
        <taxon>Bacilli</taxon>
        <taxon>Lactobacillales</taxon>
        <taxon>Enterococcaceae</taxon>
        <taxon>Enterococcus</taxon>
    </lineage>
</organism>
<dbReference type="PROSITE" id="PS00665">
    <property type="entry name" value="DHDPS_1"/>
    <property type="match status" value="1"/>
</dbReference>
<dbReference type="InterPro" id="IPR013785">
    <property type="entry name" value="Aldolase_TIM"/>
</dbReference>
<keyword evidence="6 12" id="KW-0028">Amino-acid biosynthesis</keyword>
<comment type="subcellular location">
    <subcellularLocation>
        <location evidence="12">Cytoplasm</location>
    </subcellularLocation>
</comment>
<sequence length="293" mass="31366">MAIFKGSGVALVTPMHNDGSVDYDKLKELAEWHVQQGSDAIIACGTTGEASTLDDDEHIAVIETVVQQVNGRIPVIGGTGSNNTQHGIFLSTEAERVGADALLVVTPYYNKATKKSLVAHYEAICSKVSIPVILYSVVSRTGMNLTPDAVAELKKIPNIQGIKEASGDISQIVEIARLVDEDFALYSGNDDQVLPLLSVGGSGVISTIANIAPKQTSEMVHNYLTGNTKAAVDTQLAQIPLIQAIFSEVNPVPVKAAVSLLRNEPLNYRLPLGEPEEATMERLKREMTAYGLL</sequence>
<dbReference type="HAMAP" id="MF_00418">
    <property type="entry name" value="DapA"/>
    <property type="match status" value="1"/>
</dbReference>
<dbReference type="InterPro" id="IPR020624">
    <property type="entry name" value="Schiff_base-form_aldolases_CS"/>
</dbReference>
<dbReference type="InterPro" id="IPR005263">
    <property type="entry name" value="DapA"/>
</dbReference>
<dbReference type="EC" id="4.3.3.7" evidence="4 12"/>
<comment type="subunit">
    <text evidence="12">Homotetramer; dimer of dimers.</text>
</comment>
<evidence type="ECO:0000256" key="2">
    <source>
        <dbReference type="ARBA" id="ARBA00005120"/>
    </source>
</evidence>
<comment type="caution">
    <text evidence="14">The sequence shown here is derived from an EMBL/GenBank/DDBJ whole genome shotgun (WGS) entry which is preliminary data.</text>
</comment>
<dbReference type="Pfam" id="PF00701">
    <property type="entry name" value="DHDPS"/>
    <property type="match status" value="1"/>
</dbReference>
<dbReference type="CDD" id="cd00950">
    <property type="entry name" value="DHDPS"/>
    <property type="match status" value="1"/>
</dbReference>
<evidence type="ECO:0000313" key="14">
    <source>
        <dbReference type="EMBL" id="KAF1305851.1"/>
    </source>
</evidence>
<proteinExistence type="inferred from homology"/>
<feature type="site" description="Part of a proton relay during catalysis" evidence="12">
    <location>
        <position position="46"/>
    </location>
</feature>
<dbReference type="PRINTS" id="PR00146">
    <property type="entry name" value="DHPICSNTHASE"/>
</dbReference>
<evidence type="ECO:0000256" key="9">
    <source>
        <dbReference type="ARBA" id="ARBA00023239"/>
    </source>
</evidence>
<dbReference type="NCBIfam" id="TIGR00674">
    <property type="entry name" value="dapA"/>
    <property type="match status" value="1"/>
</dbReference>
<feature type="binding site" evidence="12">
    <location>
        <position position="205"/>
    </location>
    <ligand>
        <name>pyruvate</name>
        <dbReference type="ChEBI" id="CHEBI:15361"/>
    </ligand>
</feature>
<dbReference type="EMBL" id="MAEL01000005">
    <property type="protein sequence ID" value="KAF1305851.1"/>
    <property type="molecule type" value="Genomic_DNA"/>
</dbReference>
<keyword evidence="9 12" id="KW-0456">Lyase</keyword>